<feature type="chain" id="PRO_5032912983" description="Sensor domain-containing protein" evidence="1">
    <location>
        <begin position="29"/>
        <end position="218"/>
    </location>
</feature>
<evidence type="ECO:0000313" key="3">
    <source>
        <dbReference type="Proteomes" id="UP000578449"/>
    </source>
</evidence>
<protein>
    <recommendedName>
        <fullName evidence="4">Sensor domain-containing protein</fullName>
    </recommendedName>
</protein>
<keyword evidence="1" id="KW-0732">Signal</keyword>
<dbReference type="RefSeq" id="WP_185056518.1">
    <property type="nucleotide sequence ID" value="NZ_BAABIX010000034.1"/>
</dbReference>
<feature type="signal peptide" evidence="1">
    <location>
        <begin position="1"/>
        <end position="28"/>
    </location>
</feature>
<evidence type="ECO:0000256" key="1">
    <source>
        <dbReference type="SAM" id="SignalP"/>
    </source>
</evidence>
<dbReference type="EMBL" id="JACHGN010000032">
    <property type="protein sequence ID" value="MBB5139696.1"/>
    <property type="molecule type" value="Genomic_DNA"/>
</dbReference>
<comment type="caution">
    <text evidence="2">The sequence shown here is derived from an EMBL/GenBank/DDBJ whole genome shotgun (WGS) entry which is preliminary data.</text>
</comment>
<proteinExistence type="predicted"/>
<organism evidence="2 3">
    <name type="scientific">Thermocatellispora tengchongensis</name>
    <dbReference type="NCBI Taxonomy" id="1073253"/>
    <lineage>
        <taxon>Bacteria</taxon>
        <taxon>Bacillati</taxon>
        <taxon>Actinomycetota</taxon>
        <taxon>Actinomycetes</taxon>
        <taxon>Streptosporangiales</taxon>
        <taxon>Streptosporangiaceae</taxon>
        <taxon>Thermocatellispora</taxon>
    </lineage>
</organism>
<reference evidence="2 3" key="1">
    <citation type="submission" date="2020-08" db="EMBL/GenBank/DDBJ databases">
        <title>Genomic Encyclopedia of Type Strains, Phase IV (KMG-IV): sequencing the most valuable type-strain genomes for metagenomic binning, comparative biology and taxonomic classification.</title>
        <authorList>
            <person name="Goeker M."/>
        </authorList>
    </citation>
    <scope>NUCLEOTIDE SEQUENCE [LARGE SCALE GENOMIC DNA]</scope>
    <source>
        <strain evidence="2 3">DSM 45615</strain>
    </source>
</reference>
<gene>
    <name evidence="2" type="ORF">HNP84_009460</name>
</gene>
<name>A0A840PLA2_9ACTN</name>
<keyword evidence="3" id="KW-1185">Reference proteome</keyword>
<evidence type="ECO:0008006" key="4">
    <source>
        <dbReference type="Google" id="ProtNLM"/>
    </source>
</evidence>
<evidence type="ECO:0000313" key="2">
    <source>
        <dbReference type="EMBL" id="MBB5139696.1"/>
    </source>
</evidence>
<sequence length="218" mass="24023">MRRIITTILATACAATAAVALAAQPASAATGHRIPEGFLLYEKAAAKDDHSEETSWRVSDRRGHTLAVNPCQDKSLARHGRAAARTIVYRAPEFQRVEQVLLYRGVHEARDAFGEVRAALRRCEVNREEYGAYRYSWQRAPLGDEALRVAGQSYSGRKGDEVAVGGERAYVVRRGNAIMIYSEAAEYGMPKPAQYSQQRRDAAKMVAKICAIARCHGA</sequence>
<dbReference type="Proteomes" id="UP000578449">
    <property type="component" value="Unassembled WGS sequence"/>
</dbReference>
<dbReference type="AlphaFoldDB" id="A0A840PLA2"/>
<accession>A0A840PLA2</accession>